<keyword evidence="3" id="KW-0732">Signal</keyword>
<dbReference type="Proteomes" id="UP000515152">
    <property type="component" value="Chromosome 17"/>
</dbReference>
<dbReference type="PANTHER" id="PTHR44549">
    <property type="entry name" value="ENDOTHELIAL CELL-SELECTIVE ADHESION MOLECULE"/>
    <property type="match status" value="1"/>
</dbReference>
<dbReference type="InterPro" id="IPR042757">
    <property type="entry name" value="ESAM"/>
</dbReference>
<dbReference type="GO" id="GO:0005912">
    <property type="term" value="C:adherens junction"/>
    <property type="evidence" value="ECO:0007669"/>
    <property type="project" value="TreeGrafter"/>
</dbReference>
<dbReference type="InterPro" id="IPR013106">
    <property type="entry name" value="Ig_V-set"/>
</dbReference>
<dbReference type="PROSITE" id="PS50835">
    <property type="entry name" value="IG_LIKE"/>
    <property type="match status" value="1"/>
</dbReference>
<dbReference type="Pfam" id="PF13927">
    <property type="entry name" value="Ig_3"/>
    <property type="match status" value="1"/>
</dbReference>
<dbReference type="CDD" id="cd00096">
    <property type="entry name" value="Ig"/>
    <property type="match status" value="1"/>
</dbReference>
<dbReference type="InterPro" id="IPR003598">
    <property type="entry name" value="Ig_sub2"/>
</dbReference>
<proteinExistence type="predicted"/>
<keyword evidence="5" id="KW-1185">Reference proteome</keyword>
<sequence length="701" mass="74141">MDTLRAGSLGVLLMSVWAWSLPGDSQRVEMPRKEMEVTQGQVAVLQAWYSPTSSIQRNTVIWNFMANDSKQIISYSSGENGMGSPEFRKRVGFAMSMPSTNLSIYINNTQESDSGRYLCNVIIPGAPGLSGELRLNVKVPPSPPACSMTGRPVLKGNVTLSCKSDAGKPSPQYKWTRVAPVSEVYFSPMQTWRTCPQPLLVLGYLDERQGSLRLNNLTKSMSGKYVCRASNTAGAESCYINLEVSAPTSAGVIAGAVVGSVVGLVAIFLFLIFIFRRRRDTEEEIANEIKEDAQAPKRVSWAKSGTGSDIISKNGTLSSIATSPPPHESMDQLHHHHHHHHNQQPPPSNHYSYAPPRELTPDPVAVAGYRLRPGEPNPLHGLPGYNASGSPLLQHTHTHTPRPPSASSSRHITANGPAHQMRRTSVADPPLSPHPISANSPIHASSPRPITANGPIHASSPRPITANGPIHASSPRPITANGPIHASSPRPITANGPIHASSPRPMSANGPIHASSPRPITANGPIHASSPRPISANGPIHASSPRPITANGPIHASSPRPITANGPIHASSPRPISANGPIHASSPRPISANGPIHASSPRPISANGPIHASSPRPISANGPVHTSSARPISALSPTPDTLHRTDGAEPQAPPLATPQMIHPQYQTLPSVVSMATLTRSGAVPVMVPVMVPAQSHAGSLV</sequence>
<dbReference type="GO" id="GO:0098632">
    <property type="term" value="F:cell-cell adhesion mediator activity"/>
    <property type="evidence" value="ECO:0007669"/>
    <property type="project" value="TreeGrafter"/>
</dbReference>
<dbReference type="OrthoDB" id="10012075at2759"/>
<dbReference type="GO" id="GO:0005886">
    <property type="term" value="C:plasma membrane"/>
    <property type="evidence" value="ECO:0007669"/>
    <property type="project" value="TreeGrafter"/>
</dbReference>
<dbReference type="CDD" id="cd12087">
    <property type="entry name" value="TM_EGFR-like"/>
    <property type="match status" value="1"/>
</dbReference>
<reference evidence="6" key="1">
    <citation type="submission" date="2025-08" db="UniProtKB">
        <authorList>
            <consortium name="RefSeq"/>
        </authorList>
    </citation>
    <scope>IDENTIFICATION</scope>
</reference>
<feature type="region of interest" description="Disordered" evidence="1">
    <location>
        <begin position="293"/>
        <end position="658"/>
    </location>
</feature>
<evidence type="ECO:0000259" key="4">
    <source>
        <dbReference type="PROSITE" id="PS50835"/>
    </source>
</evidence>
<evidence type="ECO:0000313" key="5">
    <source>
        <dbReference type="Proteomes" id="UP000515152"/>
    </source>
</evidence>
<gene>
    <name evidence="6" type="primary">esamb</name>
</gene>
<dbReference type="InterPro" id="IPR013783">
    <property type="entry name" value="Ig-like_fold"/>
</dbReference>
<dbReference type="SMART" id="SM00408">
    <property type="entry name" value="IGc2"/>
    <property type="match status" value="1"/>
</dbReference>
<evidence type="ECO:0000256" key="2">
    <source>
        <dbReference type="SAM" id="Phobius"/>
    </source>
</evidence>
<feature type="chain" id="PRO_5028155252" evidence="3">
    <location>
        <begin position="19"/>
        <end position="701"/>
    </location>
</feature>
<keyword evidence="2" id="KW-0812">Transmembrane</keyword>
<evidence type="ECO:0000256" key="3">
    <source>
        <dbReference type="SAM" id="SignalP"/>
    </source>
</evidence>
<keyword evidence="2" id="KW-0472">Membrane</keyword>
<feature type="signal peptide" evidence="3">
    <location>
        <begin position="1"/>
        <end position="18"/>
    </location>
</feature>
<organism evidence="5 6">
    <name type="scientific">Clupea harengus</name>
    <name type="common">Atlantic herring</name>
    <dbReference type="NCBI Taxonomy" id="7950"/>
    <lineage>
        <taxon>Eukaryota</taxon>
        <taxon>Metazoa</taxon>
        <taxon>Chordata</taxon>
        <taxon>Craniata</taxon>
        <taxon>Vertebrata</taxon>
        <taxon>Euteleostomi</taxon>
        <taxon>Actinopterygii</taxon>
        <taxon>Neopterygii</taxon>
        <taxon>Teleostei</taxon>
        <taxon>Clupei</taxon>
        <taxon>Clupeiformes</taxon>
        <taxon>Clupeoidei</taxon>
        <taxon>Clupeidae</taxon>
        <taxon>Clupea</taxon>
    </lineage>
</organism>
<dbReference type="AlphaFoldDB" id="A0A6P8GMM5"/>
<name>A0A6P8GMM5_CLUHA</name>
<feature type="compositionally biased region" description="Polar residues" evidence="1">
    <location>
        <begin position="303"/>
        <end position="322"/>
    </location>
</feature>
<dbReference type="Gene3D" id="2.60.40.10">
    <property type="entry name" value="Immunoglobulins"/>
    <property type="match status" value="2"/>
</dbReference>
<evidence type="ECO:0000256" key="1">
    <source>
        <dbReference type="SAM" id="MobiDB-lite"/>
    </source>
</evidence>
<dbReference type="InterPro" id="IPR007110">
    <property type="entry name" value="Ig-like_dom"/>
</dbReference>
<feature type="domain" description="Ig-like" evidence="4">
    <location>
        <begin position="144"/>
        <end position="245"/>
    </location>
</feature>
<evidence type="ECO:0000313" key="6">
    <source>
        <dbReference type="RefSeq" id="XP_031440098.1"/>
    </source>
</evidence>
<feature type="transmembrane region" description="Helical" evidence="2">
    <location>
        <begin position="252"/>
        <end position="275"/>
    </location>
</feature>
<dbReference type="InterPro" id="IPR003599">
    <property type="entry name" value="Ig_sub"/>
</dbReference>
<protein>
    <submittedName>
        <fullName evidence="6">Endothelial cell-selective adhesion molecule isoform X1</fullName>
    </submittedName>
</protein>
<dbReference type="KEGG" id="char:105903758"/>
<dbReference type="SMART" id="SM00409">
    <property type="entry name" value="IG"/>
    <property type="match status" value="2"/>
</dbReference>
<dbReference type="InterPro" id="IPR036179">
    <property type="entry name" value="Ig-like_dom_sf"/>
</dbReference>
<dbReference type="Pfam" id="PF07686">
    <property type="entry name" value="V-set"/>
    <property type="match status" value="1"/>
</dbReference>
<dbReference type="GeneID" id="105903758"/>
<dbReference type="RefSeq" id="XP_031440098.1">
    <property type="nucleotide sequence ID" value="XM_031584238.2"/>
</dbReference>
<accession>A0A6P8GMM5</accession>
<dbReference type="SUPFAM" id="SSF48726">
    <property type="entry name" value="Immunoglobulin"/>
    <property type="match status" value="2"/>
</dbReference>
<dbReference type="GO" id="GO:0007156">
    <property type="term" value="P:homophilic cell adhesion via plasma membrane adhesion molecules"/>
    <property type="evidence" value="ECO:0007669"/>
    <property type="project" value="TreeGrafter"/>
</dbReference>
<keyword evidence="2" id="KW-1133">Transmembrane helix</keyword>
<dbReference type="PANTHER" id="PTHR44549:SF1">
    <property type="entry name" value="ENDOTHELIAL CELL-SELECTIVE ADHESION MOLECULE"/>
    <property type="match status" value="1"/>
</dbReference>
<dbReference type="CTD" id="562934"/>
<feature type="compositionally biased region" description="Polar residues" evidence="1">
    <location>
        <begin position="624"/>
        <end position="639"/>
    </location>
</feature>